<feature type="compositionally biased region" description="Basic and acidic residues" evidence="2">
    <location>
        <begin position="360"/>
        <end position="373"/>
    </location>
</feature>
<dbReference type="GeneID" id="64593609"/>
<feature type="compositionally biased region" description="Basic residues" evidence="2">
    <location>
        <begin position="175"/>
        <end position="187"/>
    </location>
</feature>
<proteinExistence type="predicted"/>
<feature type="region of interest" description="Disordered" evidence="2">
    <location>
        <begin position="226"/>
        <end position="303"/>
    </location>
</feature>
<comment type="caution">
    <text evidence="3">The sequence shown here is derived from an EMBL/GenBank/DDBJ whole genome shotgun (WGS) entry which is preliminary data.</text>
</comment>
<organism evidence="3 4">
    <name type="scientific">Suillus plorans</name>
    <dbReference type="NCBI Taxonomy" id="116603"/>
    <lineage>
        <taxon>Eukaryota</taxon>
        <taxon>Fungi</taxon>
        <taxon>Dikarya</taxon>
        <taxon>Basidiomycota</taxon>
        <taxon>Agaricomycotina</taxon>
        <taxon>Agaricomycetes</taxon>
        <taxon>Agaricomycetidae</taxon>
        <taxon>Boletales</taxon>
        <taxon>Suillineae</taxon>
        <taxon>Suillaceae</taxon>
        <taxon>Suillus</taxon>
    </lineage>
</organism>
<dbReference type="AlphaFoldDB" id="A0A9P7IZW1"/>
<name>A0A9P7IZW1_9AGAM</name>
<dbReference type="RefSeq" id="XP_041163153.1">
    <property type="nucleotide sequence ID" value="XM_041299845.1"/>
</dbReference>
<dbReference type="GO" id="GO:0003723">
    <property type="term" value="F:RNA binding"/>
    <property type="evidence" value="ECO:0007669"/>
    <property type="project" value="UniProtKB-KW"/>
</dbReference>
<reference evidence="3" key="1">
    <citation type="journal article" date="2020" name="New Phytol.">
        <title>Comparative genomics reveals dynamic genome evolution in host specialist ectomycorrhizal fungi.</title>
        <authorList>
            <person name="Lofgren L.A."/>
            <person name="Nguyen N.H."/>
            <person name="Vilgalys R."/>
            <person name="Ruytinx J."/>
            <person name="Liao H.L."/>
            <person name="Branco S."/>
            <person name="Kuo A."/>
            <person name="LaButti K."/>
            <person name="Lipzen A."/>
            <person name="Andreopoulos W."/>
            <person name="Pangilinan J."/>
            <person name="Riley R."/>
            <person name="Hundley H."/>
            <person name="Na H."/>
            <person name="Barry K."/>
            <person name="Grigoriev I.V."/>
            <person name="Stajich J.E."/>
            <person name="Kennedy P.G."/>
        </authorList>
    </citation>
    <scope>NUCLEOTIDE SEQUENCE</scope>
    <source>
        <strain evidence="3">S12</strain>
    </source>
</reference>
<evidence type="ECO:0000313" key="4">
    <source>
        <dbReference type="Proteomes" id="UP000719766"/>
    </source>
</evidence>
<evidence type="ECO:0008006" key="5">
    <source>
        <dbReference type="Google" id="ProtNLM"/>
    </source>
</evidence>
<gene>
    <name evidence="3" type="ORF">HD556DRAFT_1305934</name>
</gene>
<dbReference type="PANTHER" id="PTHR48029:SF1">
    <property type="entry name" value="NUCLEOLAR PROTEIN 8"/>
    <property type="match status" value="1"/>
</dbReference>
<feature type="region of interest" description="Disordered" evidence="2">
    <location>
        <begin position="337"/>
        <end position="401"/>
    </location>
</feature>
<feature type="compositionally biased region" description="Polar residues" evidence="2">
    <location>
        <begin position="379"/>
        <end position="397"/>
    </location>
</feature>
<feature type="compositionally biased region" description="Acidic residues" evidence="2">
    <location>
        <begin position="236"/>
        <end position="246"/>
    </location>
</feature>
<evidence type="ECO:0000313" key="3">
    <source>
        <dbReference type="EMBL" id="KAG1798467.1"/>
    </source>
</evidence>
<keyword evidence="1" id="KW-0694">RNA-binding</keyword>
<dbReference type="PANTHER" id="PTHR48029">
    <property type="entry name" value="NUCLEOLAR PROTEIN 8"/>
    <property type="match status" value="1"/>
</dbReference>
<evidence type="ECO:0000256" key="2">
    <source>
        <dbReference type="SAM" id="MobiDB-lite"/>
    </source>
</evidence>
<evidence type="ECO:0000256" key="1">
    <source>
        <dbReference type="ARBA" id="ARBA00022884"/>
    </source>
</evidence>
<dbReference type="EMBL" id="JABBWE010000013">
    <property type="protein sequence ID" value="KAG1798467.1"/>
    <property type="molecule type" value="Genomic_DNA"/>
</dbReference>
<dbReference type="OrthoDB" id="21643at2759"/>
<sequence length="550" mass="60953">MSTETITKRLHISGLTTPAITPADLAKRLGAFGKVISLDGFGKLDALGQPRPFGYATIEGRKTDLARCVNVLSGTVWKGAKLRIGDAKPDFRERLASLSAPPPKKRRANSKVGTYAPDMSLVTPETARTRGGWKVTEMGRVVRTMRMRPEKALEPPRVLTSAGKKKYDKDGKLVTGKRKKRVKLPTTRARRRTIDPTRWDSTHLKGMWLDAEVAGVVDLAEHAGGPVIPRKRRDEAAEDSDNEQDTENAPSNPNEDNDHEPSSPPVLKSTVSPLPSPELSPFPTTRSPVTEATTGAIPSLTQEKLTSLTFLRSLFGDGDEGWGGQESLSDIEDAHLEGKGKAREPQIGTRMDVDEGEIEEVPHEKYKEVEMGSDRAMSPLNTQSHPTSASKPSAQSQKETKLKDLFAPREEEAGFSLLGHLDLDFEEEDVLGISDLSHPTQPHHALPPRVVSVPHEQPQAHPTLDSNFPFFFPLPPTLRSRSSNARNTPRDIFSLFPHVSKETDNNREPFCRTQTTSEIHSQWETQKGALTREWKARWREASKGKRGRDE</sequence>
<dbReference type="Proteomes" id="UP000719766">
    <property type="component" value="Unassembled WGS sequence"/>
</dbReference>
<feature type="region of interest" description="Disordered" evidence="2">
    <location>
        <begin position="161"/>
        <end position="187"/>
    </location>
</feature>
<keyword evidence="4" id="KW-1185">Reference proteome</keyword>
<protein>
    <recommendedName>
        <fullName evidence="5">RRM domain-containing protein</fullName>
    </recommendedName>
</protein>
<accession>A0A9P7IZW1</accession>